<dbReference type="SUPFAM" id="SSF117782">
    <property type="entry name" value="YbjQ-like"/>
    <property type="match status" value="1"/>
</dbReference>
<dbReference type="STRING" id="1249552.PS2015_301"/>
<dbReference type="PATRIC" id="fig|1249552.3.peg.306"/>
<accession>A0A0S2K9H2</accession>
<dbReference type="PANTHER" id="PTHR34068:SF2">
    <property type="entry name" value="UPF0145 PROTEIN SCO3412"/>
    <property type="match status" value="1"/>
</dbReference>
<dbReference type="Pfam" id="PF01906">
    <property type="entry name" value="YbjQ_1"/>
    <property type="match status" value="1"/>
</dbReference>
<evidence type="ECO:0000256" key="2">
    <source>
        <dbReference type="HAMAP-Rule" id="MF_00338"/>
    </source>
</evidence>
<dbReference type="AlphaFoldDB" id="A0A0S2K9H2"/>
<dbReference type="InterPro" id="IPR002765">
    <property type="entry name" value="UPF0145_YbjQ-like"/>
</dbReference>
<dbReference type="PANTHER" id="PTHR34068">
    <property type="entry name" value="UPF0145 PROTEIN YBJQ"/>
    <property type="match status" value="1"/>
</dbReference>
<proteinExistence type="inferred from homology"/>
<dbReference type="HAMAP" id="MF_00338">
    <property type="entry name" value="UPF0145"/>
    <property type="match status" value="1"/>
</dbReference>
<comment type="similarity">
    <text evidence="1 2">Belongs to the UPF0145 family.</text>
</comment>
<dbReference type="InterPro" id="IPR035439">
    <property type="entry name" value="UPF0145_dom_sf"/>
</dbReference>
<keyword evidence="4" id="KW-1185">Reference proteome</keyword>
<organism evidence="3 4">
    <name type="scientific">Pseudohongiella spirulinae</name>
    <dbReference type="NCBI Taxonomy" id="1249552"/>
    <lineage>
        <taxon>Bacteria</taxon>
        <taxon>Pseudomonadati</taxon>
        <taxon>Pseudomonadota</taxon>
        <taxon>Gammaproteobacteria</taxon>
        <taxon>Pseudomonadales</taxon>
        <taxon>Pseudohongiellaceae</taxon>
        <taxon>Pseudohongiella</taxon>
    </lineage>
</organism>
<dbReference type="Proteomes" id="UP000065641">
    <property type="component" value="Chromosome"/>
</dbReference>
<dbReference type="Gene3D" id="3.30.110.70">
    <property type="entry name" value="Hypothetical protein apc22750. Chain B"/>
    <property type="match status" value="1"/>
</dbReference>
<evidence type="ECO:0000256" key="1">
    <source>
        <dbReference type="ARBA" id="ARBA00010751"/>
    </source>
</evidence>
<dbReference type="KEGG" id="pspi:PS2015_301"/>
<gene>
    <name evidence="3" type="ORF">PS2015_301</name>
</gene>
<name>A0A0S2K9H2_9GAMM</name>
<dbReference type="RefSeq" id="WP_058020502.1">
    <property type="nucleotide sequence ID" value="NZ_CP013189.1"/>
</dbReference>
<dbReference type="OrthoDB" id="9796448at2"/>
<evidence type="ECO:0000313" key="4">
    <source>
        <dbReference type="Proteomes" id="UP000065641"/>
    </source>
</evidence>
<reference evidence="3 4" key="1">
    <citation type="submission" date="2015-11" db="EMBL/GenBank/DDBJ databases">
        <authorList>
            <person name="Zhang Y."/>
            <person name="Guo Z."/>
        </authorList>
    </citation>
    <scope>NUCLEOTIDE SEQUENCE [LARGE SCALE GENOMIC DNA]</scope>
    <source>
        <strain evidence="3 4">KCTC 32221</strain>
    </source>
</reference>
<sequence>MMLTTSDEIPGQSIKSTIGIVRGNTIRARHVGRDILAALKMLVGGEIEDYTKMMAESREQSLDRMREEARQLGADAIVGVRFSTSYIMTGAAEILVYGTAVVLQD</sequence>
<dbReference type="EMBL" id="CP013189">
    <property type="protein sequence ID" value="ALO44993.1"/>
    <property type="molecule type" value="Genomic_DNA"/>
</dbReference>
<evidence type="ECO:0000313" key="3">
    <source>
        <dbReference type="EMBL" id="ALO44993.1"/>
    </source>
</evidence>
<protein>
    <recommendedName>
        <fullName evidence="2">UPF0145 protein PS2015_301</fullName>
    </recommendedName>
</protein>